<dbReference type="AlphaFoldDB" id="A0A183J362"/>
<dbReference type="EMBL" id="UZAM01013902">
    <property type="protein sequence ID" value="VDP30761.1"/>
    <property type="molecule type" value="Genomic_DNA"/>
</dbReference>
<sequence>MRVEFVHHYEGLCIRRFRESTLRFLKEGIVFQIGRKDLFQVQRFGMLYLQWEDYHPSADRLPLTVVVLLRPRLAEGDEQVVIAICLDSPAACVAVGKLGYDRAGIIFDGVNTMSESGFGAATAELGVTYNF</sequence>
<accession>A0A183J362</accession>
<reference evidence="1 2" key="2">
    <citation type="submission" date="2018-11" db="EMBL/GenBank/DDBJ databases">
        <authorList>
            <consortium name="Pathogen Informatics"/>
        </authorList>
    </citation>
    <scope>NUCLEOTIDE SEQUENCE [LARGE SCALE GENOMIC DNA]</scope>
</reference>
<evidence type="ECO:0000313" key="3">
    <source>
        <dbReference type="WBParaSite" id="SBAD_0001067401-mRNA-1"/>
    </source>
</evidence>
<proteinExistence type="predicted"/>
<organism evidence="3">
    <name type="scientific">Soboliphyme baturini</name>
    <dbReference type="NCBI Taxonomy" id="241478"/>
    <lineage>
        <taxon>Eukaryota</taxon>
        <taxon>Metazoa</taxon>
        <taxon>Ecdysozoa</taxon>
        <taxon>Nematoda</taxon>
        <taxon>Enoplea</taxon>
        <taxon>Dorylaimia</taxon>
        <taxon>Dioctophymatida</taxon>
        <taxon>Dioctophymatoidea</taxon>
        <taxon>Soboliphymatidae</taxon>
        <taxon>Soboliphyme</taxon>
    </lineage>
</organism>
<dbReference type="Proteomes" id="UP000270296">
    <property type="component" value="Unassembled WGS sequence"/>
</dbReference>
<gene>
    <name evidence="1" type="ORF">SBAD_LOCUS10310</name>
</gene>
<evidence type="ECO:0000313" key="1">
    <source>
        <dbReference type="EMBL" id="VDP30761.1"/>
    </source>
</evidence>
<name>A0A183J362_9BILA</name>
<keyword evidence="2" id="KW-1185">Reference proteome</keyword>
<evidence type="ECO:0000313" key="2">
    <source>
        <dbReference type="Proteomes" id="UP000270296"/>
    </source>
</evidence>
<protein>
    <submittedName>
        <fullName evidence="1 3">Uncharacterized protein</fullName>
    </submittedName>
</protein>
<dbReference type="WBParaSite" id="SBAD_0001067401-mRNA-1">
    <property type="protein sequence ID" value="SBAD_0001067401-mRNA-1"/>
    <property type="gene ID" value="SBAD_0001067401"/>
</dbReference>
<reference evidence="3" key="1">
    <citation type="submission" date="2016-06" db="UniProtKB">
        <authorList>
            <consortium name="WormBaseParasite"/>
        </authorList>
    </citation>
    <scope>IDENTIFICATION</scope>
</reference>